<evidence type="ECO:0000256" key="1">
    <source>
        <dbReference type="ARBA" id="ARBA00004571"/>
    </source>
</evidence>
<proteinExistence type="inferred from homology"/>
<evidence type="ECO:0000256" key="6">
    <source>
        <dbReference type="ARBA" id="ARBA00022692"/>
    </source>
</evidence>
<evidence type="ECO:0000313" key="18">
    <source>
        <dbReference type="Proteomes" id="UP000317374"/>
    </source>
</evidence>
<evidence type="ECO:0000256" key="3">
    <source>
        <dbReference type="ARBA" id="ARBA00022448"/>
    </source>
</evidence>
<dbReference type="PANTHER" id="PTHR34596:SF2">
    <property type="entry name" value="CHITOPORIN"/>
    <property type="match status" value="1"/>
</dbReference>
<dbReference type="InterPro" id="IPR023614">
    <property type="entry name" value="Porin_dom_sf"/>
</dbReference>
<keyword evidence="19" id="KW-1185">Reference proteome</keyword>
<dbReference type="InterPro" id="IPR005318">
    <property type="entry name" value="OM_porin_bac"/>
</dbReference>
<keyword evidence="7 15" id="KW-0732">Signal</keyword>
<dbReference type="GO" id="GO:0006811">
    <property type="term" value="P:monoatomic ion transport"/>
    <property type="evidence" value="ECO:0007669"/>
    <property type="project" value="UniProtKB-KW"/>
</dbReference>
<evidence type="ECO:0000313" key="16">
    <source>
        <dbReference type="EMBL" id="MDG1642172.1"/>
    </source>
</evidence>
<evidence type="ECO:0000256" key="7">
    <source>
        <dbReference type="ARBA" id="ARBA00022729"/>
    </source>
</evidence>
<comment type="function">
    <text evidence="13">Involved in the uptake of chitosugars.</text>
</comment>
<evidence type="ECO:0000256" key="4">
    <source>
        <dbReference type="ARBA" id="ARBA00022452"/>
    </source>
</evidence>
<reference evidence="17 18" key="1">
    <citation type="submission" date="2019-07" db="EMBL/GenBank/DDBJ databases">
        <authorList>
            <person name="Brisse S."/>
            <person name="Rodrigues C."/>
            <person name="Thorpe H."/>
        </authorList>
    </citation>
    <scope>NUCLEOTIDE SEQUENCE [LARGE SCALE GENOMIC DNA]</scope>
    <source>
        <strain evidence="17">SB6422</strain>
    </source>
</reference>
<keyword evidence="12" id="KW-0998">Cell outer membrane</keyword>
<gene>
    <name evidence="17" type="primary">chiP</name>
    <name evidence="16" type="ORF">OXR69_009865</name>
    <name evidence="17" type="ORF">SB6422_00153</name>
</gene>
<dbReference type="EMBL" id="CABGGW010000001">
    <property type="protein sequence ID" value="VUS22346.1"/>
    <property type="molecule type" value="Genomic_DNA"/>
</dbReference>
<evidence type="ECO:0000256" key="5">
    <source>
        <dbReference type="ARBA" id="ARBA00022597"/>
    </source>
</evidence>
<dbReference type="GO" id="GO:0015288">
    <property type="term" value="F:porin activity"/>
    <property type="evidence" value="ECO:0007669"/>
    <property type="project" value="UniProtKB-KW"/>
</dbReference>
<dbReference type="Proteomes" id="UP001075001">
    <property type="component" value="Unassembled WGS sequence"/>
</dbReference>
<comment type="similarity">
    <text evidence="2">Belongs to the outer membrane porin (Opr) (TC 1.B.25) family.</text>
</comment>
<keyword evidence="10" id="KW-0626">Porin</keyword>
<evidence type="ECO:0000256" key="14">
    <source>
        <dbReference type="ARBA" id="ARBA00073210"/>
    </source>
</evidence>
<evidence type="ECO:0000256" key="8">
    <source>
        <dbReference type="ARBA" id="ARBA00023047"/>
    </source>
</evidence>
<dbReference type="AlphaFoldDB" id="A0A564GN30"/>
<organism evidence="17 18">
    <name type="scientific">Klebsiella huaxiensis</name>
    <dbReference type="NCBI Taxonomy" id="2153354"/>
    <lineage>
        <taxon>Bacteria</taxon>
        <taxon>Pseudomonadati</taxon>
        <taxon>Pseudomonadota</taxon>
        <taxon>Gammaproteobacteria</taxon>
        <taxon>Enterobacterales</taxon>
        <taxon>Enterobacteriaceae</taxon>
        <taxon>Klebsiella/Raoultella group</taxon>
        <taxon>Klebsiella</taxon>
    </lineage>
</organism>
<evidence type="ECO:0000256" key="9">
    <source>
        <dbReference type="ARBA" id="ARBA00023065"/>
    </source>
</evidence>
<dbReference type="InterPro" id="IPR058075">
    <property type="entry name" value="Chitoporin"/>
</dbReference>
<dbReference type="GO" id="GO:0015772">
    <property type="term" value="P:oligosaccharide transport"/>
    <property type="evidence" value="ECO:0007669"/>
    <property type="project" value="TreeGrafter"/>
</dbReference>
<dbReference type="GO" id="GO:0046930">
    <property type="term" value="C:pore complex"/>
    <property type="evidence" value="ECO:0007669"/>
    <property type="project" value="UniProtKB-KW"/>
</dbReference>
<evidence type="ECO:0000256" key="11">
    <source>
        <dbReference type="ARBA" id="ARBA00023136"/>
    </source>
</evidence>
<dbReference type="OrthoDB" id="5579297at2"/>
<keyword evidence="9" id="KW-0406">Ion transport</keyword>
<sequence length="485" mass="54433">MRTFSGKRSTLALAIAGVTALSGFAMVPDAKAEGFIDDSTLTGGIYYWQRERDRKDLNPTVDRVAPDGTKYKEKNPNYKSYQTNLSHSTWNANLDFQSGYAADMFGIDIAAFTAIEMGESGDSGHPNEIAFSSRNKTYDEDYSGDKSGISLYKAAAKFKFGPAWARAGYIQPTGQTLLAPHWSFMPGTYQGAEAGANFDYGDAGALSFSYMWTNEYKAPWHIEMDEFYQNDKKTKVDYLHSLGAKYDFKNDLVLEAAFGQAQGYIDQYFAKASYKFDVAGTPLTTSYQFYGTRDKVSNGGANDIYDGTAWLQALTFGYKVADVLDLRLEGTWVKADGQQGYFLQRMTPTYASSNGRLDVWWDNRSDFNANGEKAVFFGAMYDMKNWNMPGWAFGASYVYAWDAKPGKMSSPDAYYNPDKRLEESAYSLDAMYTVQEGRAKGTLFKLHFTQYDNHSDIPSWSGGYGNIFQDERDVKFMVIAPFTIF</sequence>
<evidence type="ECO:0000256" key="15">
    <source>
        <dbReference type="SAM" id="SignalP"/>
    </source>
</evidence>
<dbReference type="Pfam" id="PF03573">
    <property type="entry name" value="OprD"/>
    <property type="match status" value="1"/>
</dbReference>
<keyword evidence="4" id="KW-1134">Transmembrane beta strand</keyword>
<accession>A0A564GN30</accession>
<evidence type="ECO:0000313" key="17">
    <source>
        <dbReference type="EMBL" id="VUS22346.1"/>
    </source>
</evidence>
<keyword evidence="11" id="KW-0472">Membrane</keyword>
<evidence type="ECO:0000313" key="19">
    <source>
        <dbReference type="Proteomes" id="UP001075001"/>
    </source>
</evidence>
<dbReference type="NCBIfam" id="NF047822">
    <property type="entry name" value="ChporEntbacChiP"/>
    <property type="match status" value="1"/>
</dbReference>
<dbReference type="Proteomes" id="UP000317374">
    <property type="component" value="Unassembled WGS sequence"/>
</dbReference>
<evidence type="ECO:0000256" key="2">
    <source>
        <dbReference type="ARBA" id="ARBA00009075"/>
    </source>
</evidence>
<evidence type="ECO:0000256" key="13">
    <source>
        <dbReference type="ARBA" id="ARBA00056263"/>
    </source>
</evidence>
<keyword evidence="5" id="KW-0762">Sugar transport</keyword>
<name>A0A564GN30_9ENTR</name>
<keyword evidence="6" id="KW-0812">Transmembrane</keyword>
<dbReference type="GO" id="GO:0009279">
    <property type="term" value="C:cell outer membrane"/>
    <property type="evidence" value="ECO:0007669"/>
    <property type="project" value="UniProtKB-SubCell"/>
</dbReference>
<comment type="subcellular location">
    <subcellularLocation>
        <location evidence="1">Cell outer membrane</location>
        <topology evidence="1">Multi-pass membrane protein</topology>
    </subcellularLocation>
</comment>
<protein>
    <recommendedName>
        <fullName evidence="14">Chitoporin</fullName>
    </recommendedName>
</protein>
<keyword evidence="3" id="KW-0813">Transport</keyword>
<feature type="chain" id="PRO_5023011210" description="Chitoporin" evidence="15">
    <location>
        <begin position="26"/>
        <end position="485"/>
    </location>
</feature>
<dbReference type="FunFam" id="2.40.160.10:FF:000007">
    <property type="entry name" value="Outer membrane protein"/>
    <property type="match status" value="1"/>
</dbReference>
<dbReference type="GO" id="GO:0015774">
    <property type="term" value="P:polysaccharide transport"/>
    <property type="evidence" value="ECO:0007669"/>
    <property type="project" value="UniProtKB-KW"/>
</dbReference>
<dbReference type="PANTHER" id="PTHR34596">
    <property type="entry name" value="CHITOPORIN"/>
    <property type="match status" value="1"/>
</dbReference>
<dbReference type="EMBL" id="JAPQEX020000001">
    <property type="protein sequence ID" value="MDG1642172.1"/>
    <property type="molecule type" value="Genomic_DNA"/>
</dbReference>
<keyword evidence="8" id="KW-0625">Polysaccharide transport</keyword>
<evidence type="ECO:0000256" key="10">
    <source>
        <dbReference type="ARBA" id="ARBA00023114"/>
    </source>
</evidence>
<dbReference type="RefSeq" id="WP_112214504.1">
    <property type="nucleotide sequence ID" value="NZ_CABGGQ010000004.1"/>
</dbReference>
<evidence type="ECO:0000256" key="12">
    <source>
        <dbReference type="ARBA" id="ARBA00023237"/>
    </source>
</evidence>
<reference evidence="16" key="2">
    <citation type="submission" date="2023-03" db="EMBL/GenBank/DDBJ databases">
        <title>identification of new KPC variant in Klebsiella huaxiensis from the Hospital Sewage Samples in China.</title>
        <authorList>
            <person name="Wu Y."/>
        </authorList>
    </citation>
    <scope>NUCLEOTIDE SEQUENCE</scope>
    <source>
        <strain evidence="16">ZR-9</strain>
    </source>
</reference>
<feature type="signal peptide" evidence="15">
    <location>
        <begin position="1"/>
        <end position="25"/>
    </location>
</feature>
<dbReference type="Gene3D" id="2.40.160.10">
    <property type="entry name" value="Porin"/>
    <property type="match status" value="1"/>
</dbReference>